<organism evidence="1">
    <name type="scientific">uncultured Caudovirales phage</name>
    <dbReference type="NCBI Taxonomy" id="2100421"/>
    <lineage>
        <taxon>Viruses</taxon>
        <taxon>Duplodnaviria</taxon>
        <taxon>Heunggongvirae</taxon>
        <taxon>Uroviricota</taxon>
        <taxon>Caudoviricetes</taxon>
        <taxon>Peduoviridae</taxon>
        <taxon>Maltschvirus</taxon>
        <taxon>Maltschvirus maltsch</taxon>
    </lineage>
</organism>
<dbReference type="EMBL" id="LR798320">
    <property type="protein sequence ID" value="CAB5223185.1"/>
    <property type="molecule type" value="Genomic_DNA"/>
</dbReference>
<accession>A0A6J7X237</accession>
<reference evidence="1" key="1">
    <citation type="submission" date="2020-05" db="EMBL/GenBank/DDBJ databases">
        <authorList>
            <person name="Chiriac C."/>
            <person name="Salcher M."/>
            <person name="Ghai R."/>
            <person name="Kavagutti S V."/>
        </authorList>
    </citation>
    <scope>NUCLEOTIDE SEQUENCE</scope>
</reference>
<sequence>MGNLLSSAIKMQNGAVATATLQYELFTLGNAGTFQIYKNGSLYQSMFEDTALVTITLNAGDTFYATIVSFAGTAIDYNVNGSFVTTYFDTSPTPTITASGGTTYKYTAYFGAL</sequence>
<proteinExistence type="predicted"/>
<name>A0A6J7X237_9CAUD</name>
<evidence type="ECO:0000313" key="1">
    <source>
        <dbReference type="EMBL" id="CAB5223185.1"/>
    </source>
</evidence>
<protein>
    <submittedName>
        <fullName evidence="1">Uncharacterized protein</fullName>
    </submittedName>
</protein>
<gene>
    <name evidence="1" type="ORF">UFOVP384_6</name>
</gene>